<evidence type="ECO:0000256" key="2">
    <source>
        <dbReference type="SAM" id="Phobius"/>
    </source>
</evidence>
<dbReference type="AlphaFoldDB" id="A0A7X0KNL5"/>
<protein>
    <submittedName>
        <fullName evidence="3">Uncharacterized protein</fullName>
    </submittedName>
</protein>
<feature type="region of interest" description="Disordered" evidence="1">
    <location>
        <begin position="1"/>
        <end position="62"/>
    </location>
</feature>
<organism evidence="3 4">
    <name type="scientific">Aminobacter aganoensis</name>
    <dbReference type="NCBI Taxonomy" id="83264"/>
    <lineage>
        <taxon>Bacteria</taxon>
        <taxon>Pseudomonadati</taxon>
        <taxon>Pseudomonadota</taxon>
        <taxon>Alphaproteobacteria</taxon>
        <taxon>Hyphomicrobiales</taxon>
        <taxon>Phyllobacteriaceae</taxon>
        <taxon>Aminobacter</taxon>
    </lineage>
</organism>
<reference evidence="3 4" key="1">
    <citation type="submission" date="2020-08" db="EMBL/GenBank/DDBJ databases">
        <title>Genomic Encyclopedia of Type Strains, Phase IV (KMG-IV): sequencing the most valuable type-strain genomes for metagenomic binning, comparative biology and taxonomic classification.</title>
        <authorList>
            <person name="Goeker M."/>
        </authorList>
    </citation>
    <scope>NUCLEOTIDE SEQUENCE [LARGE SCALE GENOMIC DNA]</scope>
    <source>
        <strain evidence="3 4">DSM 7051</strain>
    </source>
</reference>
<evidence type="ECO:0000256" key="1">
    <source>
        <dbReference type="SAM" id="MobiDB-lite"/>
    </source>
</evidence>
<dbReference type="EMBL" id="JACHOU010000022">
    <property type="protein sequence ID" value="MBB6357297.1"/>
    <property type="molecule type" value="Genomic_DNA"/>
</dbReference>
<dbReference type="RefSeq" id="WP_184702028.1">
    <property type="nucleotide sequence ID" value="NZ_BAABEG010000004.1"/>
</dbReference>
<evidence type="ECO:0000313" key="4">
    <source>
        <dbReference type="Proteomes" id="UP000536262"/>
    </source>
</evidence>
<evidence type="ECO:0000313" key="3">
    <source>
        <dbReference type="EMBL" id="MBB6357297.1"/>
    </source>
</evidence>
<comment type="caution">
    <text evidence="3">The sequence shown here is derived from an EMBL/GenBank/DDBJ whole genome shotgun (WGS) entry which is preliminary data.</text>
</comment>
<dbReference type="Proteomes" id="UP000536262">
    <property type="component" value="Unassembled WGS sequence"/>
</dbReference>
<accession>A0A7X0KNL5</accession>
<keyword evidence="2" id="KW-0472">Membrane</keyword>
<keyword evidence="2" id="KW-0812">Transmembrane</keyword>
<sequence length="101" mass="10973">MATNMSPEGRPATPTRPDLETQGIKNGRADQIGQPINPGLTPLAAEDQMVPPPRPTSYNPTNVISRAEEQRGTRRIWMWVVAVIAAIFVALLAVSFFATTT</sequence>
<keyword evidence="4" id="KW-1185">Reference proteome</keyword>
<gene>
    <name evidence="3" type="ORF">GGR00_005118</name>
</gene>
<feature type="transmembrane region" description="Helical" evidence="2">
    <location>
        <begin position="76"/>
        <end position="98"/>
    </location>
</feature>
<proteinExistence type="predicted"/>
<keyword evidence="2" id="KW-1133">Transmembrane helix</keyword>
<name>A0A7X0KNL5_9HYPH</name>